<dbReference type="GO" id="GO:0016787">
    <property type="term" value="F:hydrolase activity"/>
    <property type="evidence" value="ECO:0007669"/>
    <property type="project" value="UniProtKB-KW"/>
</dbReference>
<protein>
    <submittedName>
        <fullName evidence="1">Phosphoribosyl-ATP pyrophosphohydrolase</fullName>
    </submittedName>
</protein>
<name>A0A417YSA2_9BACI</name>
<dbReference type="InterPro" id="IPR038735">
    <property type="entry name" value="MSMEG_1276-like_NTP-PPase_dom"/>
</dbReference>
<evidence type="ECO:0000313" key="2">
    <source>
        <dbReference type="Proteomes" id="UP000284416"/>
    </source>
</evidence>
<keyword evidence="2" id="KW-1185">Reference proteome</keyword>
<reference evidence="1 2" key="1">
    <citation type="journal article" date="2017" name="Int. J. Syst. Evol. Microbiol.">
        <title>Bacillus notoginsengisoli sp. nov., a novel bacterium isolated from the rhizosphere of Panax notoginseng.</title>
        <authorList>
            <person name="Zhang M.Y."/>
            <person name="Cheng J."/>
            <person name="Cai Y."/>
            <person name="Zhang T.Y."/>
            <person name="Wu Y.Y."/>
            <person name="Manikprabhu D."/>
            <person name="Li W.J."/>
            <person name="Zhang Y.X."/>
        </authorList>
    </citation>
    <scope>NUCLEOTIDE SEQUENCE [LARGE SCALE GENOMIC DNA]</scope>
    <source>
        <strain evidence="1 2">JCM 30743</strain>
    </source>
</reference>
<gene>
    <name evidence="1" type="ORF">D1B31_15495</name>
</gene>
<dbReference type="SUPFAM" id="SSF101386">
    <property type="entry name" value="all-alpha NTP pyrophosphatases"/>
    <property type="match status" value="1"/>
</dbReference>
<comment type="caution">
    <text evidence="1">The sequence shown here is derived from an EMBL/GenBank/DDBJ whole genome shotgun (WGS) entry which is preliminary data.</text>
</comment>
<dbReference type="AlphaFoldDB" id="A0A417YSA2"/>
<dbReference type="CDD" id="cd11532">
    <property type="entry name" value="NTP-PPase_COG4997"/>
    <property type="match status" value="1"/>
</dbReference>
<dbReference type="Pfam" id="PF01503">
    <property type="entry name" value="PRA-PH"/>
    <property type="match status" value="1"/>
</dbReference>
<organism evidence="1 2">
    <name type="scientific">Neobacillus notoginsengisoli</name>
    <dbReference type="NCBI Taxonomy" id="1578198"/>
    <lineage>
        <taxon>Bacteria</taxon>
        <taxon>Bacillati</taxon>
        <taxon>Bacillota</taxon>
        <taxon>Bacilli</taxon>
        <taxon>Bacillales</taxon>
        <taxon>Bacillaceae</taxon>
        <taxon>Neobacillus</taxon>
    </lineage>
</organism>
<accession>A0A417YSA2</accession>
<dbReference type="InterPro" id="IPR021130">
    <property type="entry name" value="PRib-ATP_PPHydrolase-like"/>
</dbReference>
<sequence>MPIYNKLVRDNILEIIKAQGLSYTSRILTPDELLVEVKAKMLEEAHEFKVAVGKKEAVEELADILELIHSSLRVYGVDFEELEVIRKEKKEIRGGFEKAIFLIDVEDK</sequence>
<keyword evidence="1" id="KW-0378">Hydrolase</keyword>
<dbReference type="Proteomes" id="UP000284416">
    <property type="component" value="Unassembled WGS sequence"/>
</dbReference>
<dbReference type="OrthoDB" id="9813491at2"/>
<evidence type="ECO:0000313" key="1">
    <source>
        <dbReference type="EMBL" id="RHW38172.1"/>
    </source>
</evidence>
<proteinExistence type="predicted"/>
<dbReference type="RefSeq" id="WP_118921970.1">
    <property type="nucleotide sequence ID" value="NZ_QWEG01000009.1"/>
</dbReference>
<dbReference type="EMBL" id="QWEG01000009">
    <property type="protein sequence ID" value="RHW38172.1"/>
    <property type="molecule type" value="Genomic_DNA"/>
</dbReference>